<dbReference type="GO" id="GO:0044205">
    <property type="term" value="P:'de novo' UMP biosynthetic process"/>
    <property type="evidence" value="ECO:0007669"/>
    <property type="project" value="UniProtKB-UniPathway"/>
</dbReference>
<evidence type="ECO:0000256" key="4">
    <source>
        <dbReference type="ARBA" id="ARBA00009769"/>
    </source>
</evidence>
<evidence type="ECO:0000256" key="3">
    <source>
        <dbReference type="ARBA" id="ARBA00006221"/>
    </source>
</evidence>
<organism evidence="17 18">
    <name type="scientific">Amphibalanus amphitrite</name>
    <name type="common">Striped barnacle</name>
    <name type="synonym">Balanus amphitrite</name>
    <dbReference type="NCBI Taxonomy" id="1232801"/>
    <lineage>
        <taxon>Eukaryota</taxon>
        <taxon>Metazoa</taxon>
        <taxon>Ecdysozoa</taxon>
        <taxon>Arthropoda</taxon>
        <taxon>Crustacea</taxon>
        <taxon>Multicrustacea</taxon>
        <taxon>Cirripedia</taxon>
        <taxon>Thoracica</taxon>
        <taxon>Thoracicalcarea</taxon>
        <taxon>Balanomorpha</taxon>
        <taxon>Balanoidea</taxon>
        <taxon>Balanidae</taxon>
        <taxon>Amphibalaninae</taxon>
        <taxon>Amphibalanus</taxon>
    </lineage>
</organism>
<dbReference type="Proteomes" id="UP000440578">
    <property type="component" value="Unassembled WGS sequence"/>
</dbReference>
<name>A0A6A4WZM9_AMPAM</name>
<evidence type="ECO:0000256" key="14">
    <source>
        <dbReference type="PIRSR" id="PIRSR614732-1"/>
    </source>
</evidence>
<keyword evidence="18" id="KW-1185">Reference proteome</keyword>
<keyword evidence="9" id="KW-0808">Transferase</keyword>
<dbReference type="CDD" id="cd06223">
    <property type="entry name" value="PRTases_typeI"/>
    <property type="match status" value="1"/>
</dbReference>
<evidence type="ECO:0000256" key="10">
    <source>
        <dbReference type="ARBA" id="ARBA00022793"/>
    </source>
</evidence>
<dbReference type="SUPFAM" id="SSF51366">
    <property type="entry name" value="Ribulose-phoshate binding barrel"/>
    <property type="match status" value="1"/>
</dbReference>
<feature type="binding site" evidence="15">
    <location>
        <position position="483"/>
    </location>
    <ligand>
        <name>substrate</name>
    </ligand>
</feature>
<gene>
    <name evidence="17" type="primary">UMPS</name>
    <name evidence="17" type="ORF">FJT64_017732</name>
</gene>
<feature type="domain" description="Orotidine 5'-phosphate decarboxylase" evidence="16">
    <location>
        <begin position="285"/>
        <end position="498"/>
    </location>
</feature>
<evidence type="ECO:0000256" key="12">
    <source>
        <dbReference type="ARBA" id="ARBA00023239"/>
    </source>
</evidence>
<comment type="similarity">
    <text evidence="3">In the N-terminal section; belongs to the purine/pyrimidine phosphoribosyltransferase family.</text>
</comment>
<dbReference type="Pfam" id="PF00215">
    <property type="entry name" value="OMPdecase"/>
    <property type="match status" value="1"/>
</dbReference>
<evidence type="ECO:0000256" key="8">
    <source>
        <dbReference type="ARBA" id="ARBA00022676"/>
    </source>
</evidence>
<dbReference type="EC" id="4.1.1.23" evidence="6"/>
<evidence type="ECO:0000259" key="16">
    <source>
        <dbReference type="SMART" id="SM00934"/>
    </source>
</evidence>
<dbReference type="Gene3D" id="3.20.20.70">
    <property type="entry name" value="Aldolase class I"/>
    <property type="match status" value="1"/>
</dbReference>
<protein>
    <recommendedName>
        <fullName evidence="7">Uridine 5'-monophosphate synthase</fullName>
        <ecNumber evidence="5">2.4.2.10</ecNumber>
        <ecNumber evidence="6">4.1.1.23</ecNumber>
    </recommendedName>
</protein>
<feature type="active site" description="For OMPdecase activity" evidence="14">
    <location>
        <position position="344"/>
    </location>
</feature>
<keyword evidence="13" id="KW-0511">Multifunctional enzyme</keyword>
<evidence type="ECO:0000256" key="11">
    <source>
        <dbReference type="ARBA" id="ARBA00022975"/>
    </source>
</evidence>
<comment type="caution">
    <text evidence="17">The sequence shown here is derived from an EMBL/GenBank/DDBJ whole genome shotgun (WGS) entry which is preliminary data.</text>
</comment>
<feature type="binding site" evidence="15">
    <location>
        <position position="482"/>
    </location>
    <ligand>
        <name>substrate</name>
    </ligand>
</feature>
<dbReference type="GO" id="GO:0006207">
    <property type="term" value="P:'de novo' pyrimidine nucleobase biosynthetic process"/>
    <property type="evidence" value="ECO:0007669"/>
    <property type="project" value="InterPro"/>
</dbReference>
<comment type="pathway">
    <text evidence="1">Pyrimidine metabolism; UMP biosynthesis via de novo pathway; UMP from orotate: step 2/2.</text>
</comment>
<dbReference type="SUPFAM" id="SSF53271">
    <property type="entry name" value="PRTase-like"/>
    <property type="match status" value="1"/>
</dbReference>
<comment type="pathway">
    <text evidence="2">Pyrimidine metabolism; UMP biosynthesis via de novo pathway; UMP from orotate: step 1/2.</text>
</comment>
<dbReference type="InterPro" id="IPR001754">
    <property type="entry name" value="OMPdeCOase_dom"/>
</dbReference>
<accession>A0A6A4WZM9</accession>
<evidence type="ECO:0000256" key="7">
    <source>
        <dbReference type="ARBA" id="ARBA00015047"/>
    </source>
</evidence>
<dbReference type="NCBIfam" id="TIGR01740">
    <property type="entry name" value="pyrF"/>
    <property type="match status" value="1"/>
</dbReference>
<dbReference type="InterPro" id="IPR029057">
    <property type="entry name" value="PRTase-like"/>
</dbReference>
<dbReference type="InterPro" id="IPR011060">
    <property type="entry name" value="RibuloseP-bd_barrel"/>
</dbReference>
<dbReference type="EMBL" id="VIIS01000240">
    <property type="protein sequence ID" value="KAF0311413.1"/>
    <property type="molecule type" value="Genomic_DNA"/>
</dbReference>
<evidence type="ECO:0000256" key="5">
    <source>
        <dbReference type="ARBA" id="ARBA00011971"/>
    </source>
</evidence>
<dbReference type="PANTHER" id="PTHR19278:SF9">
    <property type="entry name" value="URIDINE 5'-MONOPHOSPHATE SYNTHASE"/>
    <property type="match status" value="1"/>
</dbReference>
<evidence type="ECO:0000256" key="6">
    <source>
        <dbReference type="ARBA" id="ARBA00012321"/>
    </source>
</evidence>
<evidence type="ECO:0000313" key="18">
    <source>
        <dbReference type="Proteomes" id="UP000440578"/>
    </source>
</evidence>
<evidence type="ECO:0000256" key="1">
    <source>
        <dbReference type="ARBA" id="ARBA00004861"/>
    </source>
</evidence>
<dbReference type="AlphaFoldDB" id="A0A6A4WZM9"/>
<feature type="binding site" evidence="15">
    <location>
        <position position="313"/>
    </location>
    <ligand>
        <name>substrate</name>
    </ligand>
</feature>
<keyword evidence="8" id="KW-0328">Glycosyltransferase</keyword>
<dbReference type="InterPro" id="IPR014732">
    <property type="entry name" value="OMPdecase"/>
</dbReference>
<dbReference type="InterPro" id="IPR023031">
    <property type="entry name" value="OPRT"/>
</dbReference>
<keyword evidence="10" id="KW-0210">Decarboxylase</keyword>
<feature type="binding site" evidence="15">
    <location>
        <position position="462"/>
    </location>
    <ligand>
        <name>substrate</name>
    </ligand>
</feature>
<sequence length="511" mass="55936">MSFEKRLEDVILRLFDVQGVKFGQFTLKSGLVSPIYFDLRVVVSYPELMEDVADLLWECRPKDAHFTSVCGVPYTALPMATIVATKQKLPMLIRRKEEKSYGTKRLIEGHFKEGDNCFIIEDVIVSGSSVYETAVSLRGCGLEACPALRCDALRCPALTRPDLSLLPSLRGCGLEVTHAVVFMDRQQGATNNLKNLGVTIKSVCDMESMLKILLRNKKITEEHVDSVNRFLKESQETIIRKQPADGAPDKESVGRLSMSFGDRVATTSQPLVRRLLRLMEEKRTNLCVAADLGTARDVLQLADKVGPHICLLKTHVDSISDFTAEFPKQLTELAERHNFLICEDRKYGDIGSTSADQYSSGLFSVSSWAHLVTVHALPGDGQLTALSDRAAGAERGALLVAEMSSKGCLVQPAYTAAVVKMAEAHPYFACGFIAQSSVSSDPRFLVLTPGVSLVSTADGHGQQYSSPERAVGERGADVVIVGRGVTRAEDPAAAAREYAQRAFSAYLQRLK</sequence>
<dbReference type="GO" id="GO:0004590">
    <property type="term" value="F:orotidine-5'-phosphate decarboxylase activity"/>
    <property type="evidence" value="ECO:0007669"/>
    <property type="project" value="UniProtKB-EC"/>
</dbReference>
<dbReference type="PANTHER" id="PTHR19278">
    <property type="entry name" value="OROTATE PHOSPHORIBOSYLTRANSFERASE"/>
    <property type="match status" value="1"/>
</dbReference>
<feature type="binding site" evidence="15">
    <location>
        <position position="291"/>
    </location>
    <ligand>
        <name>substrate</name>
    </ligand>
</feature>
<dbReference type="FunFam" id="3.20.20.70:FF:000114">
    <property type="entry name" value="Decarboxylase,orotidine phosphate"/>
    <property type="match status" value="1"/>
</dbReference>
<evidence type="ECO:0000256" key="2">
    <source>
        <dbReference type="ARBA" id="ARBA00004889"/>
    </source>
</evidence>
<proteinExistence type="inferred from homology"/>
<dbReference type="SMART" id="SM00934">
    <property type="entry name" value="OMPdecase"/>
    <property type="match status" value="1"/>
</dbReference>
<comment type="similarity">
    <text evidence="4">In the C-terminal section; belongs to the OMP decarboxylase family.</text>
</comment>
<feature type="active site" description="For OMPdecase activity" evidence="14">
    <location>
        <position position="349"/>
    </location>
</feature>
<evidence type="ECO:0000256" key="13">
    <source>
        <dbReference type="ARBA" id="ARBA00023268"/>
    </source>
</evidence>
<feature type="active site" description="For OMPdecase activity" evidence="14">
    <location>
        <position position="346"/>
    </location>
</feature>
<dbReference type="CDD" id="cd04725">
    <property type="entry name" value="OMP_decarboxylase_like"/>
    <property type="match status" value="1"/>
</dbReference>
<feature type="binding site" evidence="15">
    <location>
        <position position="404"/>
    </location>
    <ligand>
        <name>substrate</name>
    </ligand>
</feature>
<keyword evidence="11" id="KW-0665">Pyrimidine biosynthesis</keyword>
<dbReference type="HAMAP" id="MF_01208">
    <property type="entry name" value="PyrE"/>
    <property type="match status" value="1"/>
</dbReference>
<keyword evidence="12" id="KW-0456">Lyase</keyword>
<dbReference type="InterPro" id="IPR000836">
    <property type="entry name" value="PRTase_dom"/>
</dbReference>
<dbReference type="GO" id="GO:0004588">
    <property type="term" value="F:orotate phosphoribosyltransferase activity"/>
    <property type="evidence" value="ECO:0007669"/>
    <property type="project" value="UniProtKB-EC"/>
</dbReference>
<reference evidence="17 18" key="1">
    <citation type="submission" date="2019-07" db="EMBL/GenBank/DDBJ databases">
        <title>Draft genome assembly of a fouling barnacle, Amphibalanus amphitrite (Darwin, 1854): The first reference genome for Thecostraca.</title>
        <authorList>
            <person name="Kim W."/>
        </authorList>
    </citation>
    <scope>NUCLEOTIDE SEQUENCE [LARGE SCALE GENOMIC DNA]</scope>
    <source>
        <strain evidence="17">SNU_AA5</strain>
        <tissue evidence="17">Soma without cirri and trophi</tissue>
    </source>
</reference>
<dbReference type="InterPro" id="IPR013785">
    <property type="entry name" value="Aldolase_TIM"/>
</dbReference>
<dbReference type="OrthoDB" id="10263753at2759"/>
<dbReference type="Gene3D" id="3.40.50.2020">
    <property type="match status" value="2"/>
</dbReference>
<dbReference type="EC" id="2.4.2.10" evidence="5"/>
<evidence type="ECO:0000256" key="9">
    <source>
        <dbReference type="ARBA" id="ARBA00022679"/>
    </source>
</evidence>
<evidence type="ECO:0000256" key="15">
    <source>
        <dbReference type="PIRSR" id="PIRSR614732-2"/>
    </source>
</evidence>
<evidence type="ECO:0000313" key="17">
    <source>
        <dbReference type="EMBL" id="KAF0311413.1"/>
    </source>
</evidence>
<dbReference type="UniPathway" id="UPA00070">
    <property type="reaction ID" value="UER00119"/>
</dbReference>